<dbReference type="Gene3D" id="2.30.42.10">
    <property type="match status" value="1"/>
</dbReference>
<keyword evidence="6" id="KW-0812">Transmembrane</keyword>
<dbReference type="SMART" id="SM00245">
    <property type="entry name" value="TSPc"/>
    <property type="match status" value="1"/>
</dbReference>
<dbReference type="InterPro" id="IPR029045">
    <property type="entry name" value="ClpP/crotonase-like_dom_sf"/>
</dbReference>
<evidence type="ECO:0000256" key="4">
    <source>
        <dbReference type="ARBA" id="ARBA00022825"/>
    </source>
</evidence>
<keyword evidence="6" id="KW-0472">Membrane</keyword>
<keyword evidence="3 5" id="KW-0378">Hydrolase</keyword>
<dbReference type="SUPFAM" id="SSF47090">
    <property type="entry name" value="PGBD-like"/>
    <property type="match status" value="1"/>
</dbReference>
<feature type="transmembrane region" description="Helical" evidence="6">
    <location>
        <begin position="20"/>
        <end position="42"/>
    </location>
</feature>
<dbReference type="InterPro" id="IPR001478">
    <property type="entry name" value="PDZ"/>
</dbReference>
<dbReference type="AlphaFoldDB" id="A0A1I2PYW6"/>
<dbReference type="GO" id="GO:0008236">
    <property type="term" value="F:serine-type peptidase activity"/>
    <property type="evidence" value="ECO:0007669"/>
    <property type="project" value="UniProtKB-KW"/>
</dbReference>
<dbReference type="CDD" id="cd06782">
    <property type="entry name" value="cpPDZ_CPP-like"/>
    <property type="match status" value="1"/>
</dbReference>
<gene>
    <name evidence="8" type="ORF">SAMN02910432_00268</name>
</gene>
<dbReference type="FunFam" id="2.30.42.10:FF:000063">
    <property type="entry name" value="Peptidase, S41 family"/>
    <property type="match status" value="1"/>
</dbReference>
<dbReference type="RefSeq" id="WP_046922439.1">
    <property type="nucleotide sequence ID" value="NZ_AYYL01000004.1"/>
</dbReference>
<dbReference type="OrthoDB" id="9812068at2"/>
<dbReference type="CDD" id="cd07560">
    <property type="entry name" value="Peptidase_S41_CPP"/>
    <property type="match status" value="1"/>
</dbReference>
<dbReference type="SMART" id="SM00228">
    <property type="entry name" value="PDZ"/>
    <property type="match status" value="1"/>
</dbReference>
<feature type="domain" description="PDZ" evidence="7">
    <location>
        <begin position="104"/>
        <end position="172"/>
    </location>
</feature>
<dbReference type="PROSITE" id="PS50106">
    <property type="entry name" value="PDZ"/>
    <property type="match status" value="1"/>
</dbReference>
<proteinExistence type="inferred from homology"/>
<dbReference type="GO" id="GO:0006508">
    <property type="term" value="P:proteolysis"/>
    <property type="evidence" value="ECO:0007669"/>
    <property type="project" value="UniProtKB-KW"/>
</dbReference>
<dbReference type="NCBIfam" id="TIGR00225">
    <property type="entry name" value="prc"/>
    <property type="match status" value="1"/>
</dbReference>
<dbReference type="GO" id="GO:0004175">
    <property type="term" value="F:endopeptidase activity"/>
    <property type="evidence" value="ECO:0007669"/>
    <property type="project" value="TreeGrafter"/>
</dbReference>
<evidence type="ECO:0000259" key="7">
    <source>
        <dbReference type="PROSITE" id="PS50106"/>
    </source>
</evidence>
<reference evidence="9" key="1">
    <citation type="submission" date="2016-10" db="EMBL/GenBank/DDBJ databases">
        <authorList>
            <person name="Varghese N."/>
            <person name="Submissions S."/>
        </authorList>
    </citation>
    <scope>NUCLEOTIDE SEQUENCE [LARGE SCALE GENOMIC DNA]</scope>
    <source>
        <strain evidence="9">DSM 20403</strain>
    </source>
</reference>
<protein>
    <submittedName>
        <fullName evidence="8">Carboxyl-terminal processing protease</fullName>
    </submittedName>
</protein>
<dbReference type="Proteomes" id="UP000182635">
    <property type="component" value="Unassembled WGS sequence"/>
</dbReference>
<dbReference type="SUPFAM" id="SSF52096">
    <property type="entry name" value="ClpP/crotonase"/>
    <property type="match status" value="1"/>
</dbReference>
<dbReference type="Pfam" id="PF01471">
    <property type="entry name" value="PG_binding_1"/>
    <property type="match status" value="1"/>
</dbReference>
<dbReference type="Gene3D" id="1.10.101.10">
    <property type="entry name" value="PGBD-like superfamily/PGBD"/>
    <property type="match status" value="1"/>
</dbReference>
<evidence type="ECO:0000256" key="1">
    <source>
        <dbReference type="ARBA" id="ARBA00009179"/>
    </source>
</evidence>
<dbReference type="PANTHER" id="PTHR32060">
    <property type="entry name" value="TAIL-SPECIFIC PROTEASE"/>
    <property type="match status" value="1"/>
</dbReference>
<dbReference type="Pfam" id="PF03572">
    <property type="entry name" value="Peptidase_S41"/>
    <property type="match status" value="1"/>
</dbReference>
<dbReference type="PANTHER" id="PTHR32060:SF30">
    <property type="entry name" value="CARBOXY-TERMINAL PROCESSING PROTEASE CTPA"/>
    <property type="match status" value="1"/>
</dbReference>
<evidence type="ECO:0000313" key="8">
    <source>
        <dbReference type="EMBL" id="SFG18571.1"/>
    </source>
</evidence>
<organism evidence="8 9">
    <name type="scientific">Ligilactobacillus ruminis DSM 20403 = NBRC 102161</name>
    <dbReference type="NCBI Taxonomy" id="1423798"/>
    <lineage>
        <taxon>Bacteria</taxon>
        <taxon>Bacillati</taxon>
        <taxon>Bacillota</taxon>
        <taxon>Bacilli</taxon>
        <taxon>Lactobacillales</taxon>
        <taxon>Lactobacillaceae</taxon>
        <taxon>Ligilactobacillus</taxon>
    </lineage>
</organism>
<dbReference type="GO" id="GO:0007165">
    <property type="term" value="P:signal transduction"/>
    <property type="evidence" value="ECO:0007669"/>
    <property type="project" value="TreeGrafter"/>
</dbReference>
<dbReference type="InterPro" id="IPR036365">
    <property type="entry name" value="PGBD-like_sf"/>
</dbReference>
<dbReference type="InterPro" id="IPR055210">
    <property type="entry name" value="CtpA/B_N"/>
</dbReference>
<accession>A0A1I2PYW6</accession>
<evidence type="ECO:0000256" key="6">
    <source>
        <dbReference type="SAM" id="Phobius"/>
    </source>
</evidence>
<dbReference type="Gene3D" id="3.90.226.10">
    <property type="entry name" value="2-enoyl-CoA Hydratase, Chain A, domain 1"/>
    <property type="match status" value="1"/>
</dbReference>
<keyword evidence="6" id="KW-1133">Transmembrane helix</keyword>
<dbReference type="GO" id="GO:0030288">
    <property type="term" value="C:outer membrane-bounded periplasmic space"/>
    <property type="evidence" value="ECO:0007669"/>
    <property type="project" value="TreeGrafter"/>
</dbReference>
<dbReference type="InterPro" id="IPR004447">
    <property type="entry name" value="Peptidase_S41A"/>
</dbReference>
<dbReference type="InterPro" id="IPR036366">
    <property type="entry name" value="PGBDSf"/>
</dbReference>
<dbReference type="InterPro" id="IPR005151">
    <property type="entry name" value="Tail-specific_protease"/>
</dbReference>
<name>A0A1I2PYW6_9LACO</name>
<dbReference type="Pfam" id="PF13180">
    <property type="entry name" value="PDZ_2"/>
    <property type="match status" value="1"/>
</dbReference>
<comment type="similarity">
    <text evidence="1 5">Belongs to the peptidase S41A family.</text>
</comment>
<keyword evidence="2 5" id="KW-0645">Protease</keyword>
<dbReference type="Gene3D" id="3.30.750.44">
    <property type="match status" value="1"/>
</dbReference>
<dbReference type="SUPFAM" id="SSF50156">
    <property type="entry name" value="PDZ domain-like"/>
    <property type="match status" value="1"/>
</dbReference>
<evidence type="ECO:0000256" key="3">
    <source>
        <dbReference type="ARBA" id="ARBA00022801"/>
    </source>
</evidence>
<evidence type="ECO:0000313" key="9">
    <source>
        <dbReference type="Proteomes" id="UP000182635"/>
    </source>
</evidence>
<evidence type="ECO:0000256" key="5">
    <source>
        <dbReference type="RuleBase" id="RU004404"/>
    </source>
</evidence>
<dbReference type="InterPro" id="IPR002477">
    <property type="entry name" value="Peptidoglycan-bd-like"/>
</dbReference>
<evidence type="ECO:0000256" key="2">
    <source>
        <dbReference type="ARBA" id="ARBA00022670"/>
    </source>
</evidence>
<dbReference type="InterPro" id="IPR036034">
    <property type="entry name" value="PDZ_sf"/>
</dbReference>
<dbReference type="EMBL" id="FOPI01000004">
    <property type="protein sequence ID" value="SFG18571.1"/>
    <property type="molecule type" value="Genomic_DNA"/>
</dbReference>
<sequence>MTKKASSSFKEKLFKKRLGFIGIFVSIVVSLLVGGGSVYYFMNKQVKELETANQSLGKISSVYSTLYYNYYKQISQKKLTDGAINGMISALGDPFSEYMSETESSNLNDTMSGSFGGIGTQVEKSSNAIKVIAPIAGTPASKAGIKANDLIVKINGHQTSDMTLNKAVQIMRGKIGTKVTITIKRNGQTFDKTLVRAKIPVKTVTETLDSKNKSIGVIAVTTFSQNTAREMKQSIVSLRKQGAKSFVIDMRNNPGGLMDQALKMSSMFVKDGKVILQVASRSGKPTIYRAGKQFDNGFKVHEKTVVLINGGSASAAEIFSSALRQSAGVKLIGTKSYGKGTVQNTLPFKDKTELKLTIAKWLTPNGTWIHHKGLQPDIKADYPSIAYVLAPNVNKELKLDDSGSSVESLQKMLNFLGYDAGKENGYFSEKTQKAVEAYQKENKLTVNGKADTKTLTTLETQISQKINQNDPVLEKAEDELK</sequence>
<keyword evidence="4 5" id="KW-0720">Serine protease</keyword>
<dbReference type="Pfam" id="PF22694">
    <property type="entry name" value="CtpB_N-like"/>
    <property type="match status" value="1"/>
</dbReference>